<evidence type="ECO:0000256" key="1">
    <source>
        <dbReference type="SAM" id="MobiDB-lite"/>
    </source>
</evidence>
<comment type="caution">
    <text evidence="2">The sequence shown here is derived from an EMBL/GenBank/DDBJ whole genome shotgun (WGS) entry which is preliminary data.</text>
</comment>
<reference evidence="2" key="1">
    <citation type="submission" date="2019-02" db="EMBL/GenBank/DDBJ databases">
        <authorList>
            <person name="Pothier F.J."/>
        </authorList>
    </citation>
    <scope>NUCLEOTIDE SEQUENCE</scope>
    <source>
        <strain evidence="2">CI-1B</strain>
    </source>
</reference>
<dbReference type="AlphaFoldDB" id="A0A508TEG4"/>
<gene>
    <name evidence="2" type="ORF">CI1B_48240</name>
</gene>
<dbReference type="EMBL" id="CAADFC020000016">
    <property type="protein sequence ID" value="VIO73219.1"/>
    <property type="molecule type" value="Genomic_DNA"/>
</dbReference>
<accession>A0A508TEG4</accession>
<dbReference type="RefSeq" id="WP_347339266.1">
    <property type="nucleotide sequence ID" value="NZ_CAADFC020000016.1"/>
</dbReference>
<name>A0A508TEG4_9BRAD</name>
<evidence type="ECO:0000313" key="3">
    <source>
        <dbReference type="Proteomes" id="UP000328092"/>
    </source>
</evidence>
<keyword evidence="3" id="KW-1185">Reference proteome</keyword>
<feature type="region of interest" description="Disordered" evidence="1">
    <location>
        <begin position="57"/>
        <end position="76"/>
    </location>
</feature>
<evidence type="ECO:0000313" key="2">
    <source>
        <dbReference type="EMBL" id="VIO73219.1"/>
    </source>
</evidence>
<protein>
    <submittedName>
        <fullName evidence="2">Uncharacterized protein</fullName>
    </submittedName>
</protein>
<proteinExistence type="predicted"/>
<sequence length="76" mass="7929">MAEGIDDLLNPARLTCGKARVAMAGLALSMALTAIDRGWTQTAPPALGLQSLAQQVAPEPQQIELPPAPVERENPG</sequence>
<dbReference type="Proteomes" id="UP000328092">
    <property type="component" value="Unassembled WGS sequence"/>
</dbReference>
<organism evidence="2 3">
    <name type="scientific">Bradyrhizobium ivorense</name>
    <dbReference type="NCBI Taxonomy" id="2511166"/>
    <lineage>
        <taxon>Bacteria</taxon>
        <taxon>Pseudomonadati</taxon>
        <taxon>Pseudomonadota</taxon>
        <taxon>Alphaproteobacteria</taxon>
        <taxon>Hyphomicrobiales</taxon>
        <taxon>Nitrobacteraceae</taxon>
        <taxon>Bradyrhizobium</taxon>
    </lineage>
</organism>